<feature type="chain" id="PRO_5045398999" description="Secreted protein" evidence="1">
    <location>
        <begin position="24"/>
        <end position="204"/>
    </location>
</feature>
<evidence type="ECO:0000256" key="1">
    <source>
        <dbReference type="SAM" id="SignalP"/>
    </source>
</evidence>
<reference evidence="2 3" key="1">
    <citation type="journal article" date="2021" name="Nat. Commun.">
        <title>Genetic determinants of endophytism in the Arabidopsis root mycobiome.</title>
        <authorList>
            <person name="Mesny F."/>
            <person name="Miyauchi S."/>
            <person name="Thiergart T."/>
            <person name="Pickel B."/>
            <person name="Atanasova L."/>
            <person name="Karlsson M."/>
            <person name="Huettel B."/>
            <person name="Barry K.W."/>
            <person name="Haridas S."/>
            <person name="Chen C."/>
            <person name="Bauer D."/>
            <person name="Andreopoulos W."/>
            <person name="Pangilinan J."/>
            <person name="LaButti K."/>
            <person name="Riley R."/>
            <person name="Lipzen A."/>
            <person name="Clum A."/>
            <person name="Drula E."/>
            <person name="Henrissat B."/>
            <person name="Kohler A."/>
            <person name="Grigoriev I.V."/>
            <person name="Martin F.M."/>
            <person name="Hacquard S."/>
        </authorList>
    </citation>
    <scope>NUCLEOTIDE SEQUENCE [LARGE SCALE GENOMIC DNA]</scope>
    <source>
        <strain evidence="2 3">MPI-SDFR-AT-0080</strain>
    </source>
</reference>
<evidence type="ECO:0000313" key="3">
    <source>
        <dbReference type="Proteomes" id="UP000774617"/>
    </source>
</evidence>
<accession>A0ABQ8GDK3</accession>
<gene>
    <name evidence="2" type="ORF">B0J12DRAFT_43604</name>
</gene>
<comment type="caution">
    <text evidence="2">The sequence shown here is derived from an EMBL/GenBank/DDBJ whole genome shotgun (WGS) entry which is preliminary data.</text>
</comment>
<dbReference type="EMBL" id="JAGTJR010000010">
    <property type="protein sequence ID" value="KAH7053053.1"/>
    <property type="molecule type" value="Genomic_DNA"/>
</dbReference>
<sequence length="204" mass="22112">MAVTRRHLLATCRLASWLACIYGEQQASMWHPLDGGERPLICSSRLLFARIPPSRTLDAGPCLAHGHVDGRSGRLSRAQGARTPVFPLRICVVLCSLLCAGGPSLPCISQLGLTLSGCDRPPRQLGAFLFCFCSRLSAARKSLPSAGPSFFTRMSQSRQRISRNRVGGGSRRTRSVWCGSASSCARASYVSDGPWWDMGWAVSE</sequence>
<name>A0ABQ8GDK3_9PEZI</name>
<evidence type="ECO:0008006" key="4">
    <source>
        <dbReference type="Google" id="ProtNLM"/>
    </source>
</evidence>
<proteinExistence type="predicted"/>
<keyword evidence="1" id="KW-0732">Signal</keyword>
<dbReference type="Proteomes" id="UP000774617">
    <property type="component" value="Unassembled WGS sequence"/>
</dbReference>
<keyword evidence="3" id="KW-1185">Reference proteome</keyword>
<evidence type="ECO:0000313" key="2">
    <source>
        <dbReference type="EMBL" id="KAH7053053.1"/>
    </source>
</evidence>
<protein>
    <recommendedName>
        <fullName evidence="4">Secreted protein</fullName>
    </recommendedName>
</protein>
<feature type="signal peptide" evidence="1">
    <location>
        <begin position="1"/>
        <end position="23"/>
    </location>
</feature>
<organism evidence="2 3">
    <name type="scientific">Macrophomina phaseolina</name>
    <dbReference type="NCBI Taxonomy" id="35725"/>
    <lineage>
        <taxon>Eukaryota</taxon>
        <taxon>Fungi</taxon>
        <taxon>Dikarya</taxon>
        <taxon>Ascomycota</taxon>
        <taxon>Pezizomycotina</taxon>
        <taxon>Dothideomycetes</taxon>
        <taxon>Dothideomycetes incertae sedis</taxon>
        <taxon>Botryosphaeriales</taxon>
        <taxon>Botryosphaeriaceae</taxon>
        <taxon>Macrophomina</taxon>
    </lineage>
</organism>